<keyword evidence="5" id="KW-1185">Reference proteome</keyword>
<feature type="transmembrane region" description="Helical" evidence="2">
    <location>
        <begin position="84"/>
        <end position="104"/>
    </location>
</feature>
<evidence type="ECO:0008006" key="6">
    <source>
        <dbReference type="Google" id="ProtNLM"/>
    </source>
</evidence>
<comment type="caution">
    <text evidence="4">The sequence shown here is derived from an EMBL/GenBank/DDBJ whole genome shotgun (WGS) entry which is preliminary data.</text>
</comment>
<evidence type="ECO:0000313" key="4">
    <source>
        <dbReference type="EMBL" id="CAK0868566.1"/>
    </source>
</evidence>
<keyword evidence="2" id="KW-1133">Transmembrane helix</keyword>
<evidence type="ECO:0000256" key="1">
    <source>
        <dbReference type="SAM" id="MobiDB-lite"/>
    </source>
</evidence>
<feature type="region of interest" description="Disordered" evidence="1">
    <location>
        <begin position="134"/>
        <end position="154"/>
    </location>
</feature>
<feature type="chain" id="PRO_5047520844" description="Protein S-acyltransferase" evidence="3">
    <location>
        <begin position="20"/>
        <end position="154"/>
    </location>
</feature>
<dbReference type="Proteomes" id="UP001189429">
    <property type="component" value="Unassembled WGS sequence"/>
</dbReference>
<sequence>MALFLCWLAVALGAACLLAATTPDNSFYDMGKGNAEKATACLMNYWLVDFITWWFQAQVVTSLDTDVADPGGLGRKGTPISSSWPVIATNFVVLLLALFVVGGVHACNHEVLAVAASKRKLGIHQLRQKSLGWLPNVDGDDADEDGSGQSDGSD</sequence>
<keyword evidence="3" id="KW-0732">Signal</keyword>
<organism evidence="4 5">
    <name type="scientific">Prorocentrum cordatum</name>
    <dbReference type="NCBI Taxonomy" id="2364126"/>
    <lineage>
        <taxon>Eukaryota</taxon>
        <taxon>Sar</taxon>
        <taxon>Alveolata</taxon>
        <taxon>Dinophyceae</taxon>
        <taxon>Prorocentrales</taxon>
        <taxon>Prorocentraceae</taxon>
        <taxon>Prorocentrum</taxon>
    </lineage>
</organism>
<gene>
    <name evidence="4" type="ORF">PCOR1329_LOCUS55188</name>
</gene>
<keyword evidence="2" id="KW-0472">Membrane</keyword>
<proteinExistence type="predicted"/>
<accession>A0ABN9V7A5</accession>
<feature type="signal peptide" evidence="3">
    <location>
        <begin position="1"/>
        <end position="19"/>
    </location>
</feature>
<evidence type="ECO:0000256" key="2">
    <source>
        <dbReference type="SAM" id="Phobius"/>
    </source>
</evidence>
<dbReference type="EMBL" id="CAUYUJ010016760">
    <property type="protein sequence ID" value="CAK0868566.1"/>
    <property type="molecule type" value="Genomic_DNA"/>
</dbReference>
<evidence type="ECO:0000313" key="5">
    <source>
        <dbReference type="Proteomes" id="UP001189429"/>
    </source>
</evidence>
<protein>
    <recommendedName>
        <fullName evidence="6">Protein S-acyltransferase</fullName>
    </recommendedName>
</protein>
<evidence type="ECO:0000256" key="3">
    <source>
        <dbReference type="SAM" id="SignalP"/>
    </source>
</evidence>
<reference evidence="4" key="1">
    <citation type="submission" date="2023-10" db="EMBL/GenBank/DDBJ databases">
        <authorList>
            <person name="Chen Y."/>
            <person name="Shah S."/>
            <person name="Dougan E. K."/>
            <person name="Thang M."/>
            <person name="Chan C."/>
        </authorList>
    </citation>
    <scope>NUCLEOTIDE SEQUENCE [LARGE SCALE GENOMIC DNA]</scope>
</reference>
<name>A0ABN9V7A5_9DINO</name>
<keyword evidence="2" id="KW-0812">Transmembrane</keyword>